<name>A0A381X622_9ZZZZ</name>
<proteinExistence type="predicted"/>
<protein>
    <submittedName>
        <fullName evidence="2">Uncharacterized protein</fullName>
    </submittedName>
</protein>
<dbReference type="AlphaFoldDB" id="A0A381X622"/>
<sequence>MIVAFAIFIDGTLARDIFDYRLDSFSKWATVLLILGIFVSISWPKTNKNSKDKNNL</sequence>
<gene>
    <name evidence="2" type="ORF">METZ01_LOCUS112527</name>
</gene>
<keyword evidence="1" id="KW-0812">Transmembrane</keyword>
<evidence type="ECO:0000256" key="1">
    <source>
        <dbReference type="SAM" id="Phobius"/>
    </source>
</evidence>
<feature type="transmembrane region" description="Helical" evidence="1">
    <location>
        <begin position="24"/>
        <end position="43"/>
    </location>
</feature>
<keyword evidence="1" id="KW-1133">Transmembrane helix</keyword>
<dbReference type="EMBL" id="UINC01013890">
    <property type="protein sequence ID" value="SVA59673.1"/>
    <property type="molecule type" value="Genomic_DNA"/>
</dbReference>
<organism evidence="2">
    <name type="scientific">marine metagenome</name>
    <dbReference type="NCBI Taxonomy" id="408172"/>
    <lineage>
        <taxon>unclassified sequences</taxon>
        <taxon>metagenomes</taxon>
        <taxon>ecological metagenomes</taxon>
    </lineage>
</organism>
<evidence type="ECO:0000313" key="2">
    <source>
        <dbReference type="EMBL" id="SVA59673.1"/>
    </source>
</evidence>
<keyword evidence="1" id="KW-0472">Membrane</keyword>
<reference evidence="2" key="1">
    <citation type="submission" date="2018-05" db="EMBL/GenBank/DDBJ databases">
        <authorList>
            <person name="Lanie J.A."/>
            <person name="Ng W.-L."/>
            <person name="Kazmierczak K.M."/>
            <person name="Andrzejewski T.M."/>
            <person name="Davidsen T.M."/>
            <person name="Wayne K.J."/>
            <person name="Tettelin H."/>
            <person name="Glass J.I."/>
            <person name="Rusch D."/>
            <person name="Podicherti R."/>
            <person name="Tsui H.-C.T."/>
            <person name="Winkler M.E."/>
        </authorList>
    </citation>
    <scope>NUCLEOTIDE SEQUENCE</scope>
</reference>
<accession>A0A381X622</accession>